<feature type="chain" id="PRO_5042860360" evidence="2">
    <location>
        <begin position="22"/>
        <end position="203"/>
    </location>
</feature>
<feature type="region of interest" description="Disordered" evidence="1">
    <location>
        <begin position="95"/>
        <end position="114"/>
    </location>
</feature>
<feature type="signal peptide" evidence="2">
    <location>
        <begin position="1"/>
        <end position="21"/>
    </location>
</feature>
<evidence type="ECO:0000256" key="1">
    <source>
        <dbReference type="SAM" id="MobiDB-lite"/>
    </source>
</evidence>
<organism evidence="3 4">
    <name type="scientific">Littorina saxatilis</name>
    <dbReference type="NCBI Taxonomy" id="31220"/>
    <lineage>
        <taxon>Eukaryota</taxon>
        <taxon>Metazoa</taxon>
        <taxon>Spiralia</taxon>
        <taxon>Lophotrochozoa</taxon>
        <taxon>Mollusca</taxon>
        <taxon>Gastropoda</taxon>
        <taxon>Caenogastropoda</taxon>
        <taxon>Littorinimorpha</taxon>
        <taxon>Littorinoidea</taxon>
        <taxon>Littorinidae</taxon>
        <taxon>Littorina</taxon>
    </lineage>
</organism>
<keyword evidence="2" id="KW-0732">Signal</keyword>
<proteinExistence type="predicted"/>
<gene>
    <name evidence="3" type="ORF">V1264_005543</name>
</gene>
<keyword evidence="4" id="KW-1185">Reference proteome</keyword>
<evidence type="ECO:0000313" key="4">
    <source>
        <dbReference type="Proteomes" id="UP001374579"/>
    </source>
</evidence>
<protein>
    <submittedName>
        <fullName evidence="3">Uncharacterized protein</fullName>
    </submittedName>
</protein>
<feature type="compositionally biased region" description="Acidic residues" evidence="1">
    <location>
        <begin position="105"/>
        <end position="114"/>
    </location>
</feature>
<reference evidence="3 4" key="1">
    <citation type="submission" date="2024-02" db="EMBL/GenBank/DDBJ databases">
        <title>Chromosome-scale genome assembly of the rough periwinkle Littorina saxatilis.</title>
        <authorList>
            <person name="De Jode A."/>
            <person name="Faria R."/>
            <person name="Formenti G."/>
            <person name="Sims Y."/>
            <person name="Smith T.P."/>
            <person name="Tracey A."/>
            <person name="Wood J.M.D."/>
            <person name="Zagrodzka Z.B."/>
            <person name="Johannesson K."/>
            <person name="Butlin R.K."/>
            <person name="Leder E.H."/>
        </authorList>
    </citation>
    <scope>NUCLEOTIDE SEQUENCE [LARGE SCALE GENOMIC DNA]</scope>
    <source>
        <strain evidence="3">Snail1</strain>
        <tissue evidence="3">Muscle</tissue>
    </source>
</reference>
<dbReference type="Proteomes" id="UP001374579">
    <property type="component" value="Unassembled WGS sequence"/>
</dbReference>
<comment type="caution">
    <text evidence="3">The sequence shown here is derived from an EMBL/GenBank/DDBJ whole genome shotgun (WGS) entry which is preliminary data.</text>
</comment>
<dbReference type="AlphaFoldDB" id="A0AAN9AZG9"/>
<accession>A0AAN9AZG9</accession>
<evidence type="ECO:0000313" key="3">
    <source>
        <dbReference type="EMBL" id="KAK7096225.1"/>
    </source>
</evidence>
<dbReference type="EMBL" id="JBAMIC010000014">
    <property type="protein sequence ID" value="KAK7096225.1"/>
    <property type="molecule type" value="Genomic_DNA"/>
</dbReference>
<evidence type="ECO:0000256" key="2">
    <source>
        <dbReference type="SAM" id="SignalP"/>
    </source>
</evidence>
<sequence>MAMKLMVLLLIAVCAVSRTAALTVTEEDDINTAYGKVHEVVQSDLGCNLKVNNATMPNGTISTVVEDFVAKMVLTTSSASDAVCYVREMTSAEKDDQQGCQGEVVESEDDPTESVDTTYEELENTLSLDALPDTMKQYCQGKEIIQLVPEGSQVDGINRKKRDTCRIRCQYTRYCGSVIYCNRITRKCYRYCVTYYYNCRRVC</sequence>
<name>A0AAN9AZG9_9CAEN</name>